<gene>
    <name evidence="4" type="ORF">GCM10009776_01120</name>
</gene>
<dbReference type="InterPro" id="IPR051122">
    <property type="entry name" value="SDR_DHRS6-like"/>
</dbReference>
<organism evidence="4 5">
    <name type="scientific">Microbacterium deminutum</name>
    <dbReference type="NCBI Taxonomy" id="344164"/>
    <lineage>
        <taxon>Bacteria</taxon>
        <taxon>Bacillati</taxon>
        <taxon>Actinomycetota</taxon>
        <taxon>Actinomycetes</taxon>
        <taxon>Micrococcales</taxon>
        <taxon>Microbacteriaceae</taxon>
        <taxon>Microbacterium</taxon>
    </lineage>
</organism>
<dbReference type="PRINTS" id="PR00081">
    <property type="entry name" value="GDHRDH"/>
</dbReference>
<evidence type="ECO:0000313" key="4">
    <source>
        <dbReference type="EMBL" id="GAA1943142.1"/>
    </source>
</evidence>
<sequence length="355" mass="36578">MAKTKPLSGDTSIADWLADPAGSAILTDMLAQGGQTPEVFKPVRRLAIKRLVKLSQGAFTQEMLDELVRRAQDGDVPAGTLTVDVAGSDDLEDDVTPTVQVREWTERISEGRFTGKTVIVTGAGSGIGRATASRVAREGGRVIAVDVSQARLDEFVAEHADADIVSLTADITDEAGIARIVEAAGDTIDALANIAGIMDDMSPVGDLSDAVWERVMRVNVTGTMKLTRAVIPAMLAQGGGSIVNTASEAALRGSAAGAAYTASKHAVVGLTKSSAFMYGPSGIRVNAVAPGPTITNIEATFGSPLGAERIQFGMSILPDAAEAEALAASITFLLSDDGVNVNGIVLASDNGWSAA</sequence>
<dbReference type="CDD" id="cd05233">
    <property type="entry name" value="SDR_c"/>
    <property type="match status" value="1"/>
</dbReference>
<dbReference type="SUPFAM" id="SSF51735">
    <property type="entry name" value="NAD(P)-binding Rossmann-fold domains"/>
    <property type="match status" value="1"/>
</dbReference>
<dbReference type="Gene3D" id="3.40.50.720">
    <property type="entry name" value="NAD(P)-binding Rossmann-like Domain"/>
    <property type="match status" value="1"/>
</dbReference>
<dbReference type="InterPro" id="IPR002347">
    <property type="entry name" value="SDR_fam"/>
</dbReference>
<reference evidence="5" key="1">
    <citation type="journal article" date="2019" name="Int. J. Syst. Evol. Microbiol.">
        <title>The Global Catalogue of Microorganisms (GCM) 10K type strain sequencing project: providing services to taxonomists for standard genome sequencing and annotation.</title>
        <authorList>
            <consortium name="The Broad Institute Genomics Platform"/>
            <consortium name="The Broad Institute Genome Sequencing Center for Infectious Disease"/>
            <person name="Wu L."/>
            <person name="Ma J."/>
        </authorList>
    </citation>
    <scope>NUCLEOTIDE SEQUENCE [LARGE SCALE GENOMIC DNA]</scope>
    <source>
        <strain evidence="5">JCM 14901</strain>
    </source>
</reference>
<dbReference type="PANTHER" id="PTHR43477:SF1">
    <property type="entry name" value="DIHYDROANTICAPSIN 7-DEHYDROGENASE"/>
    <property type="match status" value="1"/>
</dbReference>
<evidence type="ECO:0000256" key="2">
    <source>
        <dbReference type="ARBA" id="ARBA00023002"/>
    </source>
</evidence>
<dbReference type="Proteomes" id="UP001499933">
    <property type="component" value="Unassembled WGS sequence"/>
</dbReference>
<dbReference type="PRINTS" id="PR00080">
    <property type="entry name" value="SDRFAMILY"/>
</dbReference>
<comment type="similarity">
    <text evidence="1 3">Belongs to the short-chain dehydrogenases/reductases (SDR) family.</text>
</comment>
<keyword evidence="5" id="KW-1185">Reference proteome</keyword>
<dbReference type="InterPro" id="IPR036291">
    <property type="entry name" value="NAD(P)-bd_dom_sf"/>
</dbReference>
<protein>
    <recommendedName>
        <fullName evidence="6">Short-chain dehydrogenase</fullName>
    </recommendedName>
</protein>
<dbReference type="EMBL" id="BAAAOG010000001">
    <property type="protein sequence ID" value="GAA1943142.1"/>
    <property type="molecule type" value="Genomic_DNA"/>
</dbReference>
<dbReference type="RefSeq" id="WP_344090087.1">
    <property type="nucleotide sequence ID" value="NZ_BAAAOG010000001.1"/>
</dbReference>
<proteinExistence type="inferred from homology"/>
<evidence type="ECO:0008006" key="6">
    <source>
        <dbReference type="Google" id="ProtNLM"/>
    </source>
</evidence>
<evidence type="ECO:0000256" key="1">
    <source>
        <dbReference type="ARBA" id="ARBA00006484"/>
    </source>
</evidence>
<accession>A0ABP5BF48</accession>
<dbReference type="Pfam" id="PF00106">
    <property type="entry name" value="adh_short"/>
    <property type="match status" value="1"/>
</dbReference>
<name>A0ABP5BF48_9MICO</name>
<dbReference type="PANTHER" id="PTHR43477">
    <property type="entry name" value="DIHYDROANTICAPSIN 7-DEHYDROGENASE"/>
    <property type="match status" value="1"/>
</dbReference>
<keyword evidence="2" id="KW-0560">Oxidoreductase</keyword>
<evidence type="ECO:0000313" key="5">
    <source>
        <dbReference type="Proteomes" id="UP001499933"/>
    </source>
</evidence>
<comment type="caution">
    <text evidence="4">The sequence shown here is derived from an EMBL/GenBank/DDBJ whole genome shotgun (WGS) entry which is preliminary data.</text>
</comment>
<evidence type="ECO:0000256" key="3">
    <source>
        <dbReference type="RuleBase" id="RU000363"/>
    </source>
</evidence>